<feature type="non-terminal residue" evidence="2">
    <location>
        <position position="1"/>
    </location>
</feature>
<accession>A0ABR3A7V5</accession>
<sequence>LGITYAVKALRLKELRRADELKLVASLSLGSGALTDVITAATLCYYLRKLKTGYKE</sequence>
<comment type="caution">
    <text evidence="2">The sequence shown here is derived from an EMBL/GenBank/DDBJ whole genome shotgun (WGS) entry which is preliminary data.</text>
</comment>
<evidence type="ECO:0000313" key="3">
    <source>
        <dbReference type="Proteomes" id="UP001437256"/>
    </source>
</evidence>
<dbReference type="EMBL" id="JBBXMP010000012">
    <property type="protein sequence ID" value="KAL0069442.1"/>
    <property type="molecule type" value="Genomic_DNA"/>
</dbReference>
<evidence type="ECO:0000313" key="2">
    <source>
        <dbReference type="EMBL" id="KAL0069442.1"/>
    </source>
</evidence>
<evidence type="ECO:0000256" key="1">
    <source>
        <dbReference type="SAM" id="Phobius"/>
    </source>
</evidence>
<organism evidence="2 3">
    <name type="scientific">Marasmius tenuissimus</name>
    <dbReference type="NCBI Taxonomy" id="585030"/>
    <lineage>
        <taxon>Eukaryota</taxon>
        <taxon>Fungi</taxon>
        <taxon>Dikarya</taxon>
        <taxon>Basidiomycota</taxon>
        <taxon>Agaricomycotina</taxon>
        <taxon>Agaricomycetes</taxon>
        <taxon>Agaricomycetidae</taxon>
        <taxon>Agaricales</taxon>
        <taxon>Marasmiineae</taxon>
        <taxon>Marasmiaceae</taxon>
        <taxon>Marasmius</taxon>
    </lineage>
</organism>
<reference evidence="2 3" key="1">
    <citation type="submission" date="2024-05" db="EMBL/GenBank/DDBJ databases">
        <title>A draft genome resource for the thread blight pathogen Marasmius tenuissimus strain MS-2.</title>
        <authorList>
            <person name="Yulfo-Soto G.E."/>
            <person name="Baruah I.K."/>
            <person name="Amoako-Attah I."/>
            <person name="Bukari Y."/>
            <person name="Meinhardt L.W."/>
            <person name="Bailey B.A."/>
            <person name="Cohen S.P."/>
        </authorList>
    </citation>
    <scope>NUCLEOTIDE SEQUENCE [LARGE SCALE GENOMIC DNA]</scope>
    <source>
        <strain evidence="2 3">MS-2</strain>
    </source>
</reference>
<keyword evidence="1" id="KW-1133">Transmembrane helix</keyword>
<protein>
    <submittedName>
        <fullName evidence="2">Uncharacterized protein</fullName>
    </submittedName>
</protein>
<keyword evidence="1" id="KW-0812">Transmembrane</keyword>
<proteinExistence type="predicted"/>
<gene>
    <name evidence="2" type="ORF">AAF712_003467</name>
</gene>
<dbReference type="Proteomes" id="UP001437256">
    <property type="component" value="Unassembled WGS sequence"/>
</dbReference>
<keyword evidence="3" id="KW-1185">Reference proteome</keyword>
<name>A0ABR3A7V5_9AGAR</name>
<keyword evidence="1" id="KW-0472">Membrane</keyword>
<feature type="transmembrane region" description="Helical" evidence="1">
    <location>
        <begin position="23"/>
        <end position="47"/>
    </location>
</feature>